<dbReference type="GO" id="GO:0006046">
    <property type="term" value="P:N-acetylglucosamine catabolic process"/>
    <property type="evidence" value="ECO:0007669"/>
    <property type="project" value="TreeGrafter"/>
</dbReference>
<dbReference type="Pfam" id="PF01979">
    <property type="entry name" value="Amidohydro_1"/>
    <property type="match status" value="1"/>
</dbReference>
<accession>A0A4U9EKE4</accession>
<dbReference type="OrthoDB" id="10258955at2759"/>
<reference evidence="5" key="2">
    <citation type="submission" date="2021-03" db="EMBL/GenBank/DDBJ databases">
        <authorList>
            <person name="Alouane T."/>
            <person name="Langin T."/>
            <person name="Bonhomme L."/>
        </authorList>
    </citation>
    <scope>NUCLEOTIDE SEQUENCE</scope>
    <source>
        <strain evidence="5">MDC_Fg202</strain>
    </source>
</reference>
<evidence type="ECO:0000256" key="2">
    <source>
        <dbReference type="SAM" id="MobiDB-lite"/>
    </source>
</evidence>
<feature type="transmembrane region" description="Helical" evidence="3">
    <location>
        <begin position="35"/>
        <end position="52"/>
    </location>
</feature>
<dbReference type="SUPFAM" id="SSF51338">
    <property type="entry name" value="Composite domain of metallo-dependent hydrolases"/>
    <property type="match status" value="1"/>
</dbReference>
<keyword evidence="1" id="KW-0378">Hydrolase</keyword>
<reference evidence="6" key="1">
    <citation type="submission" date="2019-04" db="EMBL/GenBank/DDBJ databases">
        <authorList>
            <person name="Melise S."/>
            <person name="Noan J."/>
            <person name="Okalmin O."/>
        </authorList>
    </citation>
    <scope>NUCLEOTIDE SEQUENCE</scope>
    <source>
        <strain evidence="6">FN9</strain>
    </source>
</reference>
<sequence>MDDKAQLPPYSSISLPAPVGQQQHRSRRALRRSRGIKLFALACLGFIVFAQWRQISPRKETTLSIQKLNENLQTCKKLRVKPEDPAGLGRDKNARYIDGGKPTLIKNATIWIGEPVEGTDQEDARSGKGWEWVQGDVFLEKGLIQRVEKDIKSASLPDNTVIYEAHGRRLTTGIVDTHSHAGVYPLPSLQGNSDGNEMSDNITPWARAIDSLLPLDPQIEVIKSGGVTTSLILPGSGNNIGGEAYLIKHAVGKPDGRKEISAQDLLADPDRNWRYMKMACGENAKNVHGRVGNRPFSRMGESYEFRHAFEQARDLIQKQDDWCAKAESQGVEFLDEYLPGEIAWESLSAALRGQVHINTHCYTIPDLEAMVDHTNEFKFAVRAFHHAHQTYLVPEPPQILKRTWGGRAPASALFADNMFYKTEAYIGSEYAGKILNENNLTVVYVSDNPVINAQHVLFEAAKAYHYGLPYHVAMASVTSAPAELLGMGKRLGKVKPGFDADVVVWDSDPLSVGATPVQVWIDGTPQFESPVELSKREEVPVVIEKPAEIVEEPSKLDNVIFTGVTKVLLEEGKTYDSQGQPVNVVVTKGELSCVGKCSYEFDTATATGAKTIALKNGYLTRAFTAVGGTLGLSEIEAEDVTNNGPNPLVFSRAIDGLALDSKKLNVAARYGVTRAISAPIFVGAATHFGTSVGFSTSALTTIEEGAVFAPDLAVHYTLDVNIRGTTSYSAAFGGLRNKLLAAVASNQQPVVNPFSEEAYLKKVVNGERVLALTINSADGIATALRIKSEIESLFETSSATREAQRLKVAIIGGAESHMVAKELGEAGVGVILAPLQSIGDSWDSRRVLTGAPLTNGTVVDALLDAGVTVAIGLHEDWELRDLGFAAGTAYKNGGGRLKEKEAVDLVSTNIYKILGADEKVTKDPGHFMVTEGSPLEIGSRLKAVGHGRDQVSVFI</sequence>
<feature type="domain" description="Amidohydrolase-related" evidence="4">
    <location>
        <begin position="418"/>
        <end position="523"/>
    </location>
</feature>
<dbReference type="PANTHER" id="PTHR11113">
    <property type="entry name" value="N-ACETYLGLUCOSAMINE-6-PHOSPHATE DEACETYLASE"/>
    <property type="match status" value="1"/>
</dbReference>
<organism evidence="5 7">
    <name type="scientific">Gibberella zeae</name>
    <name type="common">Wheat head blight fungus</name>
    <name type="synonym">Fusarium graminearum</name>
    <dbReference type="NCBI Taxonomy" id="5518"/>
    <lineage>
        <taxon>Eukaryota</taxon>
        <taxon>Fungi</taxon>
        <taxon>Dikarya</taxon>
        <taxon>Ascomycota</taxon>
        <taxon>Pezizomycotina</taxon>
        <taxon>Sordariomycetes</taxon>
        <taxon>Hypocreomycetidae</taxon>
        <taxon>Hypocreales</taxon>
        <taxon>Nectriaceae</taxon>
        <taxon>Fusarium</taxon>
    </lineage>
</organism>
<dbReference type="InterPro" id="IPR032466">
    <property type="entry name" value="Metal_Hydrolase"/>
</dbReference>
<evidence type="ECO:0000256" key="1">
    <source>
        <dbReference type="ARBA" id="ARBA00022801"/>
    </source>
</evidence>
<dbReference type="InterPro" id="IPR006680">
    <property type="entry name" value="Amidohydro-rel"/>
</dbReference>
<protein>
    <recommendedName>
        <fullName evidence="4">Amidohydrolase-related domain-containing protein</fullName>
    </recommendedName>
</protein>
<dbReference type="AlphaFoldDB" id="A0A4U9EKE4"/>
<gene>
    <name evidence="6" type="ORF">FUG_LOCUS477665</name>
    <name evidence="5" type="ORF">MDCFG202_LOCUS307001</name>
</gene>
<name>A0A4U9EKE4_GIBZA</name>
<dbReference type="Gene3D" id="3.20.20.140">
    <property type="entry name" value="Metal-dependent hydrolases"/>
    <property type="match status" value="2"/>
</dbReference>
<evidence type="ECO:0000313" key="6">
    <source>
        <dbReference type="EMBL" id="VIO62726.1"/>
    </source>
</evidence>
<dbReference type="InterPro" id="IPR011059">
    <property type="entry name" value="Metal-dep_hydrolase_composite"/>
</dbReference>
<feature type="region of interest" description="Disordered" evidence="2">
    <location>
        <begin position="1"/>
        <end position="24"/>
    </location>
</feature>
<evidence type="ECO:0000259" key="4">
    <source>
        <dbReference type="Pfam" id="PF01979"/>
    </source>
</evidence>
<dbReference type="GO" id="GO:0008448">
    <property type="term" value="F:N-acetylglucosamine-6-phosphate deacetylase activity"/>
    <property type="evidence" value="ECO:0007669"/>
    <property type="project" value="TreeGrafter"/>
</dbReference>
<evidence type="ECO:0000313" key="5">
    <source>
        <dbReference type="EMBL" id="CAG1989001.1"/>
    </source>
</evidence>
<dbReference type="SUPFAM" id="SSF51556">
    <property type="entry name" value="Metallo-dependent hydrolases"/>
    <property type="match status" value="1"/>
</dbReference>
<dbReference type="Proteomes" id="UP000746612">
    <property type="component" value="Unassembled WGS sequence"/>
</dbReference>
<dbReference type="EMBL" id="CAAKMV010000163">
    <property type="protein sequence ID" value="VIO62726.1"/>
    <property type="molecule type" value="Genomic_DNA"/>
</dbReference>
<dbReference type="OMA" id="ATIWIGE"/>
<dbReference type="EMBL" id="CAJPIJ010000146">
    <property type="protein sequence ID" value="CAG1989001.1"/>
    <property type="molecule type" value="Genomic_DNA"/>
</dbReference>
<evidence type="ECO:0000313" key="7">
    <source>
        <dbReference type="Proteomes" id="UP000746612"/>
    </source>
</evidence>
<keyword evidence="3" id="KW-0812">Transmembrane</keyword>
<dbReference type="PANTHER" id="PTHR11113:SF14">
    <property type="entry name" value="N-ACETYLGLUCOSAMINE-6-PHOSPHATE DEACETYLASE"/>
    <property type="match status" value="1"/>
</dbReference>
<proteinExistence type="predicted"/>
<evidence type="ECO:0000256" key="3">
    <source>
        <dbReference type="SAM" id="Phobius"/>
    </source>
</evidence>
<keyword evidence="3" id="KW-1133">Transmembrane helix</keyword>
<keyword evidence="3" id="KW-0472">Membrane</keyword>